<gene>
    <name evidence="1" type="ORF">PoB_001662800</name>
</gene>
<dbReference type="AlphaFoldDB" id="A0AAV3Z5Y6"/>
<comment type="caution">
    <text evidence="1">The sequence shown here is derived from an EMBL/GenBank/DDBJ whole genome shotgun (WGS) entry which is preliminary data.</text>
</comment>
<dbReference type="EMBL" id="BLXT01001985">
    <property type="protein sequence ID" value="GFN90122.1"/>
    <property type="molecule type" value="Genomic_DNA"/>
</dbReference>
<name>A0AAV3Z5Y6_9GAST</name>
<protein>
    <submittedName>
        <fullName evidence="1">Uncharacterized protein</fullName>
    </submittedName>
</protein>
<evidence type="ECO:0000313" key="2">
    <source>
        <dbReference type="Proteomes" id="UP000735302"/>
    </source>
</evidence>
<dbReference type="Proteomes" id="UP000735302">
    <property type="component" value="Unassembled WGS sequence"/>
</dbReference>
<accession>A0AAV3Z5Y6</accession>
<organism evidence="1 2">
    <name type="scientific">Plakobranchus ocellatus</name>
    <dbReference type="NCBI Taxonomy" id="259542"/>
    <lineage>
        <taxon>Eukaryota</taxon>
        <taxon>Metazoa</taxon>
        <taxon>Spiralia</taxon>
        <taxon>Lophotrochozoa</taxon>
        <taxon>Mollusca</taxon>
        <taxon>Gastropoda</taxon>
        <taxon>Heterobranchia</taxon>
        <taxon>Euthyneura</taxon>
        <taxon>Panpulmonata</taxon>
        <taxon>Sacoglossa</taxon>
        <taxon>Placobranchoidea</taxon>
        <taxon>Plakobranchidae</taxon>
        <taxon>Plakobranchus</taxon>
    </lineage>
</organism>
<sequence length="226" mass="26062">MLKSVGIGFKVTGQCGFGELLFSNKHFLYRNNSENAECPDVLLSSRESSSKTQQSPEYLAWRPPSCGCVEVRAVVFIRKRLYTTDKEDTKVGHLVTTACVQLQRKPELHMNALCYSLAEGRMSDEIVARHTFLERHGLQHRYFDTDVVQALESRIMETSKCCTKENVTFRVDCFDSIRFRRVDELCKGGIPDIRFTAFRARHMQEKQKLCCSKTGQLKGRFRLKIY</sequence>
<reference evidence="1 2" key="1">
    <citation type="journal article" date="2021" name="Elife">
        <title>Chloroplast acquisition without the gene transfer in kleptoplastic sea slugs, Plakobranchus ocellatus.</title>
        <authorList>
            <person name="Maeda T."/>
            <person name="Takahashi S."/>
            <person name="Yoshida T."/>
            <person name="Shimamura S."/>
            <person name="Takaki Y."/>
            <person name="Nagai Y."/>
            <person name="Toyoda A."/>
            <person name="Suzuki Y."/>
            <person name="Arimoto A."/>
            <person name="Ishii H."/>
            <person name="Satoh N."/>
            <person name="Nishiyama T."/>
            <person name="Hasebe M."/>
            <person name="Maruyama T."/>
            <person name="Minagawa J."/>
            <person name="Obokata J."/>
            <person name="Shigenobu S."/>
        </authorList>
    </citation>
    <scope>NUCLEOTIDE SEQUENCE [LARGE SCALE GENOMIC DNA]</scope>
</reference>
<evidence type="ECO:0000313" key="1">
    <source>
        <dbReference type="EMBL" id="GFN90122.1"/>
    </source>
</evidence>
<proteinExistence type="predicted"/>
<keyword evidence="2" id="KW-1185">Reference proteome</keyword>